<dbReference type="AlphaFoldDB" id="A0A284SDM5"/>
<sequence length="180" mass="20372">MQVHPTLVLLFNPKLTIFDLSDRSLCFDGALGGLYDKFIVTPNASALWAPPLGSNRVMYLRSDLRYGDDDPLSWPQSYVPQYCHFPIIRSVLLNPSDSHPDARYTGFRAKLTSTKLILPANAGVQDSYSIISFAWFQKRVDKTVEHGKGTTFFEGAEDLKHSYTVLLHDLLERLQHLPMS</sequence>
<dbReference type="OrthoDB" id="2634326at2759"/>
<keyword evidence="2" id="KW-1185">Reference proteome</keyword>
<evidence type="ECO:0000313" key="2">
    <source>
        <dbReference type="Proteomes" id="UP000219338"/>
    </source>
</evidence>
<name>A0A284SDM5_ARMOS</name>
<accession>A0A284SDM5</accession>
<proteinExistence type="predicted"/>
<dbReference type="EMBL" id="FUEG01000104">
    <property type="protein sequence ID" value="SJL19094.1"/>
    <property type="molecule type" value="Genomic_DNA"/>
</dbReference>
<organism evidence="1 2">
    <name type="scientific">Armillaria ostoyae</name>
    <name type="common">Armillaria root rot fungus</name>
    <dbReference type="NCBI Taxonomy" id="47428"/>
    <lineage>
        <taxon>Eukaryota</taxon>
        <taxon>Fungi</taxon>
        <taxon>Dikarya</taxon>
        <taxon>Basidiomycota</taxon>
        <taxon>Agaricomycotina</taxon>
        <taxon>Agaricomycetes</taxon>
        <taxon>Agaricomycetidae</taxon>
        <taxon>Agaricales</taxon>
        <taxon>Marasmiineae</taxon>
        <taxon>Physalacriaceae</taxon>
        <taxon>Armillaria</taxon>
    </lineage>
</organism>
<protein>
    <submittedName>
        <fullName evidence="1">Uncharacterized protein</fullName>
    </submittedName>
</protein>
<reference evidence="2" key="1">
    <citation type="journal article" date="2017" name="Nat. Ecol. Evol.">
        <title>Genome expansion and lineage-specific genetic innovations in the forest pathogenic fungi Armillaria.</title>
        <authorList>
            <person name="Sipos G."/>
            <person name="Prasanna A.N."/>
            <person name="Walter M.C."/>
            <person name="O'Connor E."/>
            <person name="Balint B."/>
            <person name="Krizsan K."/>
            <person name="Kiss B."/>
            <person name="Hess J."/>
            <person name="Varga T."/>
            <person name="Slot J."/>
            <person name="Riley R."/>
            <person name="Boka B."/>
            <person name="Rigling D."/>
            <person name="Barry K."/>
            <person name="Lee J."/>
            <person name="Mihaltcheva S."/>
            <person name="LaButti K."/>
            <person name="Lipzen A."/>
            <person name="Waldron R."/>
            <person name="Moloney N.M."/>
            <person name="Sperisen C."/>
            <person name="Kredics L."/>
            <person name="Vagvoelgyi C."/>
            <person name="Patrignani A."/>
            <person name="Fitzpatrick D."/>
            <person name="Nagy I."/>
            <person name="Doyle S."/>
            <person name="Anderson J.B."/>
            <person name="Grigoriev I.V."/>
            <person name="Gueldener U."/>
            <person name="Muensterkoetter M."/>
            <person name="Nagy L.G."/>
        </authorList>
    </citation>
    <scope>NUCLEOTIDE SEQUENCE [LARGE SCALE GENOMIC DNA]</scope>
    <source>
        <strain evidence="2">C18/9</strain>
    </source>
</reference>
<dbReference type="Proteomes" id="UP000219338">
    <property type="component" value="Unassembled WGS sequence"/>
</dbReference>
<evidence type="ECO:0000313" key="1">
    <source>
        <dbReference type="EMBL" id="SJL19094.1"/>
    </source>
</evidence>
<gene>
    <name evidence="1" type="ORF">ARMOST_22702</name>
</gene>